<gene>
    <name evidence="5" type="ORF">NSK_008426</name>
</gene>
<dbReference type="OrthoDB" id="446809at2759"/>
<dbReference type="GO" id="GO:0000166">
    <property type="term" value="F:nucleotide binding"/>
    <property type="evidence" value="ECO:0007669"/>
    <property type="project" value="InterPro"/>
</dbReference>
<sequence>MRRNKALAESFARRHNVASFYTDAREILRDLDVEAIYLATPPGTHKDLALLCAAAGKPVLVEKPMARSAAECRAMLSEFQHSDLPLFVAYYRRHLPKFELVRDILQSKNKLGPITEIRAFCARPSSGFDCEEWRVDASVAGGGLFLDLGSHMLDLLDWWFGPLQDVKGLAASTKGKGSSYDSALDEFETHVEDQVRMLFRTGSGAVGLGSWNFSSHCSEDYIEIIGADGGVKFSVFDNGPVFLKRRGCGEEDEIEVIDNFGPDFSPHVHLPLIAAVTEDLQDWKRAREVAQRGRSVMKEISEWRCRSTGASALRTSEVMDTVLAAYYGGSRDDAFWERPQSWSKS</sequence>
<dbReference type="PANTHER" id="PTHR43818">
    <property type="entry name" value="BCDNA.GH03377"/>
    <property type="match status" value="1"/>
</dbReference>
<dbReference type="Pfam" id="PF22725">
    <property type="entry name" value="GFO_IDH_MocA_C3"/>
    <property type="match status" value="1"/>
</dbReference>
<dbReference type="SUPFAM" id="SSF51735">
    <property type="entry name" value="NAD(P)-binding Rossmann-fold domains"/>
    <property type="match status" value="1"/>
</dbReference>
<evidence type="ECO:0000256" key="1">
    <source>
        <dbReference type="ARBA" id="ARBA00010928"/>
    </source>
</evidence>
<dbReference type="AlphaFoldDB" id="A0A4D9CRX9"/>
<evidence type="ECO:0000256" key="2">
    <source>
        <dbReference type="ARBA" id="ARBA00023002"/>
    </source>
</evidence>
<dbReference type="InterPro" id="IPR000683">
    <property type="entry name" value="Gfo/Idh/MocA-like_OxRdtase_N"/>
</dbReference>
<protein>
    <recommendedName>
        <fullName evidence="7">Gfo/Idh/MocA-like oxidoreductase N-terminal domain-containing protein</fullName>
    </recommendedName>
</protein>
<dbReference type="InterPro" id="IPR050463">
    <property type="entry name" value="Gfo/Idh/MocA_oxidrdct_glycsds"/>
</dbReference>
<dbReference type="Gene3D" id="3.40.50.720">
    <property type="entry name" value="NAD(P)-binding Rossmann-like Domain"/>
    <property type="match status" value="1"/>
</dbReference>
<dbReference type="PANTHER" id="PTHR43818:SF11">
    <property type="entry name" value="BCDNA.GH03377"/>
    <property type="match status" value="1"/>
</dbReference>
<evidence type="ECO:0000259" key="4">
    <source>
        <dbReference type="Pfam" id="PF22725"/>
    </source>
</evidence>
<evidence type="ECO:0000313" key="5">
    <source>
        <dbReference type="EMBL" id="TFJ80283.1"/>
    </source>
</evidence>
<dbReference type="Gene3D" id="3.30.360.10">
    <property type="entry name" value="Dihydrodipicolinate Reductase, domain 2"/>
    <property type="match status" value="1"/>
</dbReference>
<dbReference type="SUPFAM" id="SSF55347">
    <property type="entry name" value="Glyceraldehyde-3-phosphate dehydrogenase-like, C-terminal domain"/>
    <property type="match status" value="1"/>
</dbReference>
<dbReference type="InterPro" id="IPR036291">
    <property type="entry name" value="NAD(P)-bd_dom_sf"/>
</dbReference>
<dbReference type="InterPro" id="IPR055170">
    <property type="entry name" value="GFO_IDH_MocA-like_dom"/>
</dbReference>
<evidence type="ECO:0000313" key="6">
    <source>
        <dbReference type="Proteomes" id="UP000355283"/>
    </source>
</evidence>
<evidence type="ECO:0008006" key="7">
    <source>
        <dbReference type="Google" id="ProtNLM"/>
    </source>
</evidence>
<comment type="similarity">
    <text evidence="1">Belongs to the Gfo/Idh/MocA family.</text>
</comment>
<dbReference type="Proteomes" id="UP000355283">
    <property type="component" value="Unassembled WGS sequence"/>
</dbReference>
<proteinExistence type="inferred from homology"/>
<keyword evidence="2" id="KW-0560">Oxidoreductase</keyword>
<reference evidence="5 6" key="1">
    <citation type="submission" date="2019-01" db="EMBL/GenBank/DDBJ databases">
        <title>Nuclear Genome Assembly of the Microalgal Biofuel strain Nannochloropsis salina CCMP1776.</title>
        <authorList>
            <person name="Hovde B."/>
        </authorList>
    </citation>
    <scope>NUCLEOTIDE SEQUENCE [LARGE SCALE GENOMIC DNA]</scope>
    <source>
        <strain evidence="5 6">CCMP1776</strain>
    </source>
</reference>
<name>A0A4D9CRX9_9STRA</name>
<organism evidence="5 6">
    <name type="scientific">Nannochloropsis salina CCMP1776</name>
    <dbReference type="NCBI Taxonomy" id="1027361"/>
    <lineage>
        <taxon>Eukaryota</taxon>
        <taxon>Sar</taxon>
        <taxon>Stramenopiles</taxon>
        <taxon>Ochrophyta</taxon>
        <taxon>Eustigmatophyceae</taxon>
        <taxon>Eustigmatales</taxon>
        <taxon>Monodopsidaceae</taxon>
        <taxon>Microchloropsis</taxon>
        <taxon>Microchloropsis salina</taxon>
    </lineage>
</organism>
<comment type="caution">
    <text evidence="5">The sequence shown here is derived from an EMBL/GenBank/DDBJ whole genome shotgun (WGS) entry which is preliminary data.</text>
</comment>
<dbReference type="Pfam" id="PF01408">
    <property type="entry name" value="GFO_IDH_MocA"/>
    <property type="match status" value="1"/>
</dbReference>
<evidence type="ECO:0000259" key="3">
    <source>
        <dbReference type="Pfam" id="PF01408"/>
    </source>
</evidence>
<feature type="domain" description="Gfo/Idh/MocA-like oxidoreductase N-terminal" evidence="3">
    <location>
        <begin position="2"/>
        <end position="90"/>
    </location>
</feature>
<keyword evidence="6" id="KW-1185">Reference proteome</keyword>
<dbReference type="GO" id="GO:0016491">
    <property type="term" value="F:oxidoreductase activity"/>
    <property type="evidence" value="ECO:0007669"/>
    <property type="project" value="UniProtKB-KW"/>
</dbReference>
<accession>A0A4D9CRX9</accession>
<dbReference type="EMBL" id="SDOX01000175">
    <property type="protein sequence ID" value="TFJ80283.1"/>
    <property type="molecule type" value="Genomic_DNA"/>
</dbReference>
<feature type="domain" description="GFO/IDH/MocA-like oxidoreductase" evidence="4">
    <location>
        <begin position="101"/>
        <end position="231"/>
    </location>
</feature>